<evidence type="ECO:0000313" key="3">
    <source>
        <dbReference type="Proteomes" id="UP001642360"/>
    </source>
</evidence>
<feature type="region of interest" description="Disordered" evidence="1">
    <location>
        <begin position="1"/>
        <end position="20"/>
    </location>
</feature>
<sequence length="113" mass="12541">MAWVIPHYESPSRTDGDGDKKRLTLEDLLQMNIDYQLPPGQRRLFTALLPRESLLVLPSLTNASATSSVLVPPTLVSEPPPTSVIEPRDPIQEMESSEDEVDSKFDEDDGGYS</sequence>
<feature type="compositionally biased region" description="Basic and acidic residues" evidence="1">
    <location>
        <begin position="10"/>
        <end position="20"/>
    </location>
</feature>
<keyword evidence="3" id="KW-1185">Reference proteome</keyword>
<evidence type="ECO:0000313" key="2">
    <source>
        <dbReference type="EMBL" id="CAK9140024.1"/>
    </source>
</evidence>
<gene>
    <name evidence="2" type="ORF">ILEXP_LOCUS7440</name>
</gene>
<dbReference type="Proteomes" id="UP001642360">
    <property type="component" value="Unassembled WGS sequence"/>
</dbReference>
<evidence type="ECO:0000256" key="1">
    <source>
        <dbReference type="SAM" id="MobiDB-lite"/>
    </source>
</evidence>
<proteinExistence type="predicted"/>
<reference evidence="2 3" key="1">
    <citation type="submission" date="2024-02" db="EMBL/GenBank/DDBJ databases">
        <authorList>
            <person name="Vignale AGUSTIN F."/>
            <person name="Sosa J E."/>
            <person name="Modenutti C."/>
        </authorList>
    </citation>
    <scope>NUCLEOTIDE SEQUENCE [LARGE SCALE GENOMIC DNA]</scope>
</reference>
<dbReference type="EMBL" id="CAUOFW020001005">
    <property type="protein sequence ID" value="CAK9140024.1"/>
    <property type="molecule type" value="Genomic_DNA"/>
</dbReference>
<dbReference type="AlphaFoldDB" id="A0ABC8R4Y6"/>
<feature type="compositionally biased region" description="Acidic residues" evidence="1">
    <location>
        <begin position="95"/>
        <end position="113"/>
    </location>
</feature>
<protein>
    <submittedName>
        <fullName evidence="2">Uncharacterized protein</fullName>
    </submittedName>
</protein>
<name>A0ABC8R4Y6_9AQUA</name>
<organism evidence="2 3">
    <name type="scientific">Ilex paraguariensis</name>
    <name type="common">yerba mate</name>
    <dbReference type="NCBI Taxonomy" id="185542"/>
    <lineage>
        <taxon>Eukaryota</taxon>
        <taxon>Viridiplantae</taxon>
        <taxon>Streptophyta</taxon>
        <taxon>Embryophyta</taxon>
        <taxon>Tracheophyta</taxon>
        <taxon>Spermatophyta</taxon>
        <taxon>Magnoliopsida</taxon>
        <taxon>eudicotyledons</taxon>
        <taxon>Gunneridae</taxon>
        <taxon>Pentapetalae</taxon>
        <taxon>asterids</taxon>
        <taxon>campanulids</taxon>
        <taxon>Aquifoliales</taxon>
        <taxon>Aquifoliaceae</taxon>
        <taxon>Ilex</taxon>
    </lineage>
</organism>
<comment type="caution">
    <text evidence="2">The sequence shown here is derived from an EMBL/GenBank/DDBJ whole genome shotgun (WGS) entry which is preliminary data.</text>
</comment>
<feature type="region of interest" description="Disordered" evidence="1">
    <location>
        <begin position="71"/>
        <end position="113"/>
    </location>
</feature>
<accession>A0ABC8R4Y6</accession>